<evidence type="ECO:0000313" key="3">
    <source>
        <dbReference type="Proteomes" id="UP001228905"/>
    </source>
</evidence>
<feature type="transmembrane region" description="Helical" evidence="1">
    <location>
        <begin position="117"/>
        <end position="138"/>
    </location>
</feature>
<comment type="caution">
    <text evidence="2">The sequence shown here is derived from an EMBL/GenBank/DDBJ whole genome shotgun (WGS) entry which is preliminary data.</text>
</comment>
<reference evidence="2 3" key="1">
    <citation type="submission" date="2023-07" db="EMBL/GenBank/DDBJ databases">
        <title>Genomic Encyclopedia of Type Strains, Phase IV (KMG-IV): sequencing the most valuable type-strain genomes for metagenomic binning, comparative biology and taxonomic classification.</title>
        <authorList>
            <person name="Goeker M."/>
        </authorList>
    </citation>
    <scope>NUCLEOTIDE SEQUENCE [LARGE SCALE GENOMIC DNA]</scope>
    <source>
        <strain evidence="2 3">DSM 18695</strain>
    </source>
</reference>
<sequence>MAPPEPLFTHWARLAPLQPETSWTLDGDMLIERRGRIERPLPLSTLRRLRLSVAPGGRGRVAWLTFAAARATIPSHGLRGSNGAASFAPLIRAIAAVAADAAPGARFTTTAFAQRELLTLTAGLLGLGIGALLLASLAAGMAGLGIALAARLSFGLILIFAVTPWLGRDGGAFDPRHIPPGLLG</sequence>
<organism evidence="2 3">
    <name type="scientific">Caulobacter ginsengisoli</name>
    <dbReference type="NCBI Taxonomy" id="400775"/>
    <lineage>
        <taxon>Bacteria</taxon>
        <taxon>Pseudomonadati</taxon>
        <taxon>Pseudomonadota</taxon>
        <taxon>Alphaproteobacteria</taxon>
        <taxon>Caulobacterales</taxon>
        <taxon>Caulobacteraceae</taxon>
        <taxon>Caulobacter</taxon>
    </lineage>
</organism>
<dbReference type="RefSeq" id="WP_307351874.1">
    <property type="nucleotide sequence ID" value="NZ_JAUSVS010000009.1"/>
</dbReference>
<evidence type="ECO:0000313" key="2">
    <source>
        <dbReference type="EMBL" id="MDQ0466058.1"/>
    </source>
</evidence>
<feature type="transmembrane region" description="Helical" evidence="1">
    <location>
        <begin position="144"/>
        <end position="166"/>
    </location>
</feature>
<keyword evidence="1" id="KW-1133">Transmembrane helix</keyword>
<proteinExistence type="predicted"/>
<accession>A0ABU0IVM1</accession>
<dbReference type="Proteomes" id="UP001228905">
    <property type="component" value="Unassembled WGS sequence"/>
</dbReference>
<keyword evidence="1" id="KW-0472">Membrane</keyword>
<keyword evidence="3" id="KW-1185">Reference proteome</keyword>
<dbReference type="EMBL" id="JAUSVS010000009">
    <property type="protein sequence ID" value="MDQ0466058.1"/>
    <property type="molecule type" value="Genomic_DNA"/>
</dbReference>
<gene>
    <name evidence="2" type="ORF">QO010_003851</name>
</gene>
<evidence type="ECO:0000256" key="1">
    <source>
        <dbReference type="SAM" id="Phobius"/>
    </source>
</evidence>
<name>A0ABU0IVM1_9CAUL</name>
<keyword evidence="1" id="KW-0812">Transmembrane</keyword>
<protein>
    <submittedName>
        <fullName evidence="2">Uncharacterized protein</fullName>
    </submittedName>
</protein>